<dbReference type="RefSeq" id="XP_042601303.1">
    <property type="nucleotide sequence ID" value="XM_042745369.1"/>
</dbReference>
<accession>A0A9Q9XGC0</accession>
<keyword evidence="5" id="KW-0539">Nucleus</keyword>
<dbReference type="GeneID" id="122140710"/>
<dbReference type="PANTHER" id="PTHR18359">
    <property type="entry name" value="WD-REPEAT PROTEIN-RELATED"/>
    <property type="match status" value="1"/>
</dbReference>
<evidence type="ECO:0000256" key="1">
    <source>
        <dbReference type="ARBA" id="ARBA00004604"/>
    </source>
</evidence>
<dbReference type="KEGG" id="ccar:122140710"/>
<gene>
    <name evidence="6" type="primary">LOC122140710</name>
</gene>
<evidence type="ECO:0000256" key="5">
    <source>
        <dbReference type="ARBA" id="ARBA00023242"/>
    </source>
</evidence>
<protein>
    <submittedName>
        <fullName evidence="6">U3 small nucleolar RNA-associated protein 18 homolog</fullName>
    </submittedName>
</protein>
<sequence>MCVTEQGEVFIWDMQSSKCLKKFADDGCVRGTSLALSRDGPYLTCGSQSRVVNIYSEQDCLQKLEPRPLKAIMNLVTAASSLCFNSTSEILAIGSRADNEANQLLHHSTLHISLHNWGQLWPNG</sequence>
<dbReference type="OrthoDB" id="1935146at2759"/>
<proteinExistence type="predicted"/>
<evidence type="ECO:0000256" key="2">
    <source>
        <dbReference type="ARBA" id="ARBA00022552"/>
    </source>
</evidence>
<comment type="subcellular location">
    <subcellularLocation>
        <location evidence="1">Nucleus</location>
        <location evidence="1">Nucleolus</location>
    </subcellularLocation>
</comment>
<dbReference type="PANTHER" id="PTHR18359:SF0">
    <property type="entry name" value="U3 SMALL NUCLEOLAR RNA-ASSOCIATED PROTEIN 18 HOMOLOG"/>
    <property type="match status" value="1"/>
</dbReference>
<evidence type="ECO:0000256" key="4">
    <source>
        <dbReference type="ARBA" id="ARBA00022737"/>
    </source>
</evidence>
<dbReference type="GO" id="GO:0006364">
    <property type="term" value="P:rRNA processing"/>
    <property type="evidence" value="ECO:0007669"/>
    <property type="project" value="UniProtKB-KW"/>
</dbReference>
<dbReference type="GO" id="GO:0034388">
    <property type="term" value="C:Pwp2p-containing subcomplex of 90S preribosome"/>
    <property type="evidence" value="ECO:0007669"/>
    <property type="project" value="TreeGrafter"/>
</dbReference>
<dbReference type="InterPro" id="IPR045161">
    <property type="entry name" value="Utp18"/>
</dbReference>
<reference evidence="6" key="1">
    <citation type="submission" date="2025-08" db="UniProtKB">
        <authorList>
            <consortium name="RefSeq"/>
        </authorList>
    </citation>
    <scope>IDENTIFICATION</scope>
    <source>
        <tissue evidence="6">Muscle</tissue>
    </source>
</reference>
<dbReference type="AlphaFoldDB" id="A0A9Q9XGC0"/>
<keyword evidence="4" id="KW-0677">Repeat</keyword>
<name>A0A9Q9XGC0_CYPCA</name>
<evidence type="ECO:0000313" key="6">
    <source>
        <dbReference type="RefSeq" id="XP_042601303.1"/>
    </source>
</evidence>
<keyword evidence="3" id="KW-0853">WD repeat</keyword>
<organism evidence="6">
    <name type="scientific">Cyprinus carpio</name>
    <name type="common">Common carp</name>
    <dbReference type="NCBI Taxonomy" id="7962"/>
    <lineage>
        <taxon>Eukaryota</taxon>
        <taxon>Metazoa</taxon>
        <taxon>Chordata</taxon>
        <taxon>Craniata</taxon>
        <taxon>Vertebrata</taxon>
        <taxon>Euteleostomi</taxon>
        <taxon>Actinopterygii</taxon>
        <taxon>Neopterygii</taxon>
        <taxon>Teleostei</taxon>
        <taxon>Ostariophysi</taxon>
        <taxon>Cypriniformes</taxon>
        <taxon>Cyprinidae</taxon>
        <taxon>Cyprininae</taxon>
        <taxon>Cyprinus</taxon>
    </lineage>
</organism>
<keyword evidence="2" id="KW-0698">rRNA processing</keyword>
<dbReference type="Proteomes" id="UP001155660">
    <property type="component" value="Chromosome B19"/>
</dbReference>
<evidence type="ECO:0000256" key="3">
    <source>
        <dbReference type="ARBA" id="ARBA00022574"/>
    </source>
</evidence>
<dbReference type="GO" id="GO:0032040">
    <property type="term" value="C:small-subunit processome"/>
    <property type="evidence" value="ECO:0007669"/>
    <property type="project" value="TreeGrafter"/>
</dbReference>